<evidence type="ECO:0000313" key="1">
    <source>
        <dbReference type="EMBL" id="GBM27366.1"/>
    </source>
</evidence>
<accession>A0A4Y2EGH8</accession>
<evidence type="ECO:0000313" key="2">
    <source>
        <dbReference type="Proteomes" id="UP000499080"/>
    </source>
</evidence>
<gene>
    <name evidence="1" type="ORF">AVEN_120953_1</name>
</gene>
<evidence type="ECO:0008006" key="3">
    <source>
        <dbReference type="Google" id="ProtNLM"/>
    </source>
</evidence>
<protein>
    <recommendedName>
        <fullName evidence="3">F-box domain-containing protein</fullName>
    </recommendedName>
</protein>
<dbReference type="OrthoDB" id="8757000at2759"/>
<comment type="caution">
    <text evidence="1">The sequence shown here is derived from an EMBL/GenBank/DDBJ whole genome shotgun (WGS) entry which is preliminary data.</text>
</comment>
<organism evidence="1 2">
    <name type="scientific">Araneus ventricosus</name>
    <name type="common">Orbweaver spider</name>
    <name type="synonym">Epeira ventricosa</name>
    <dbReference type="NCBI Taxonomy" id="182803"/>
    <lineage>
        <taxon>Eukaryota</taxon>
        <taxon>Metazoa</taxon>
        <taxon>Ecdysozoa</taxon>
        <taxon>Arthropoda</taxon>
        <taxon>Chelicerata</taxon>
        <taxon>Arachnida</taxon>
        <taxon>Araneae</taxon>
        <taxon>Araneomorphae</taxon>
        <taxon>Entelegynae</taxon>
        <taxon>Araneoidea</taxon>
        <taxon>Araneidae</taxon>
        <taxon>Araneus</taxon>
    </lineage>
</organism>
<dbReference type="AlphaFoldDB" id="A0A4Y2EGH8"/>
<sequence>MGVCVSTKIDPTLVLIDKRLTKPIASNEKEECKKQGKWCELPYLPLEKIYFFQRREDQVNMSFVCRSWSEGYGSPSVWNVEIESTWVYNWLMKNWCRHLVEFLQILTSKTQLSSVKFLYFANFLWRIDKPTYNNICREVVDLLASQRHLKIVEFDLCFFNFQECVEILRKLTENSRESPTHLKLQNFLRR</sequence>
<dbReference type="EMBL" id="BGPR01000583">
    <property type="protein sequence ID" value="GBM27366.1"/>
    <property type="molecule type" value="Genomic_DNA"/>
</dbReference>
<dbReference type="Proteomes" id="UP000499080">
    <property type="component" value="Unassembled WGS sequence"/>
</dbReference>
<name>A0A4Y2EGH8_ARAVE</name>
<proteinExistence type="predicted"/>
<reference evidence="1 2" key="1">
    <citation type="journal article" date="2019" name="Sci. Rep.">
        <title>Orb-weaving spider Araneus ventricosus genome elucidates the spidroin gene catalogue.</title>
        <authorList>
            <person name="Kono N."/>
            <person name="Nakamura H."/>
            <person name="Ohtoshi R."/>
            <person name="Moran D.A.P."/>
            <person name="Shinohara A."/>
            <person name="Yoshida Y."/>
            <person name="Fujiwara M."/>
            <person name="Mori M."/>
            <person name="Tomita M."/>
            <person name="Arakawa K."/>
        </authorList>
    </citation>
    <scope>NUCLEOTIDE SEQUENCE [LARGE SCALE GENOMIC DNA]</scope>
</reference>
<keyword evidence="2" id="KW-1185">Reference proteome</keyword>